<feature type="transmembrane region" description="Helical" evidence="1">
    <location>
        <begin position="168"/>
        <end position="189"/>
    </location>
</feature>
<dbReference type="EMBL" id="CP127295">
    <property type="protein sequence ID" value="WIY01800.1"/>
    <property type="molecule type" value="Genomic_DNA"/>
</dbReference>
<keyword evidence="3" id="KW-1185">Reference proteome</keyword>
<reference evidence="2 3" key="1">
    <citation type="submission" date="2023-06" db="EMBL/GenBank/DDBJ databases">
        <authorList>
            <person name="Oyuntsetseg B."/>
            <person name="Kim S.B."/>
        </authorList>
    </citation>
    <scope>NUCLEOTIDE SEQUENCE [LARGE SCALE GENOMIC DNA]</scope>
    <source>
        <strain evidence="2 3">4-36</strain>
    </source>
</reference>
<proteinExistence type="predicted"/>
<keyword evidence="1" id="KW-0812">Transmembrane</keyword>
<feature type="transmembrane region" description="Helical" evidence="1">
    <location>
        <begin position="94"/>
        <end position="113"/>
    </location>
</feature>
<keyword evidence="1" id="KW-1133">Transmembrane helix</keyword>
<organism evidence="2 3">
    <name type="scientific">Amycolatopsis mongoliensis</name>
    <dbReference type="NCBI Taxonomy" id="715475"/>
    <lineage>
        <taxon>Bacteria</taxon>
        <taxon>Bacillati</taxon>
        <taxon>Actinomycetota</taxon>
        <taxon>Actinomycetes</taxon>
        <taxon>Pseudonocardiales</taxon>
        <taxon>Pseudonocardiaceae</taxon>
        <taxon>Amycolatopsis</taxon>
    </lineage>
</organism>
<keyword evidence="1" id="KW-0472">Membrane</keyword>
<gene>
    <name evidence="2" type="ORF">QRX60_48655</name>
</gene>
<evidence type="ECO:0000313" key="3">
    <source>
        <dbReference type="Proteomes" id="UP001239397"/>
    </source>
</evidence>
<protein>
    <submittedName>
        <fullName evidence="2">M50 family metallopeptidase</fullName>
    </submittedName>
</protein>
<sequence length="239" mass="24643">MFAVLNETVPTPGWELAGITALVAAAVATPSFAAPATGTRSLLTGANVLGTLVHEGGHALVSLLTGGGVFRIAITGPESGFTQPRNPAPPLAGILTAAAGYAMPPLAGLGIAALLHRGLVPAVLTLTTAAMVFIALFARDLLTLASVVVTGAIAYSAVRWAPAWLQNGVAYAEAWLLLTSEIGGLRALVANRLRGGFRGRQDDAALLARFTGIPAFVWIAAWFALIGWAVWHAVPLLWP</sequence>
<dbReference type="KEGG" id="amog:QRX60_48655"/>
<evidence type="ECO:0000313" key="2">
    <source>
        <dbReference type="EMBL" id="WIY01800.1"/>
    </source>
</evidence>
<feature type="transmembrane region" description="Helical" evidence="1">
    <location>
        <begin position="57"/>
        <end position="74"/>
    </location>
</feature>
<dbReference type="RefSeq" id="WP_285998241.1">
    <property type="nucleotide sequence ID" value="NZ_CP127295.1"/>
</dbReference>
<dbReference type="AlphaFoldDB" id="A0A9Y2NL24"/>
<feature type="transmembrane region" description="Helical" evidence="1">
    <location>
        <begin position="119"/>
        <end position="137"/>
    </location>
</feature>
<feature type="transmembrane region" description="Helical" evidence="1">
    <location>
        <begin position="144"/>
        <end position="162"/>
    </location>
</feature>
<dbReference type="InterPro" id="IPR049500">
    <property type="entry name" value="Peptidase_M50B-like"/>
</dbReference>
<accession>A0A9Y2NL24</accession>
<name>A0A9Y2NL24_9PSEU</name>
<dbReference type="Proteomes" id="UP001239397">
    <property type="component" value="Chromosome"/>
</dbReference>
<evidence type="ECO:0000256" key="1">
    <source>
        <dbReference type="SAM" id="Phobius"/>
    </source>
</evidence>
<dbReference type="Pfam" id="PF13398">
    <property type="entry name" value="Peptidase_M50B"/>
    <property type="match status" value="1"/>
</dbReference>
<feature type="transmembrane region" description="Helical" evidence="1">
    <location>
        <begin position="210"/>
        <end position="231"/>
    </location>
</feature>